<proteinExistence type="predicted"/>
<name>A0AAD7IEE7_9AGAR</name>
<accession>A0AAD7IEE7</accession>
<evidence type="ECO:0000313" key="1">
    <source>
        <dbReference type="EMBL" id="KAJ7741219.1"/>
    </source>
</evidence>
<dbReference type="Proteomes" id="UP001215280">
    <property type="component" value="Unassembled WGS sequence"/>
</dbReference>
<evidence type="ECO:0000313" key="2">
    <source>
        <dbReference type="Proteomes" id="UP001215280"/>
    </source>
</evidence>
<dbReference type="AlphaFoldDB" id="A0AAD7IEE7"/>
<keyword evidence="2" id="KW-1185">Reference proteome</keyword>
<reference evidence="1" key="1">
    <citation type="submission" date="2023-03" db="EMBL/GenBank/DDBJ databases">
        <title>Massive genome expansion in bonnet fungi (Mycena s.s.) driven by repeated elements and novel gene families across ecological guilds.</title>
        <authorList>
            <consortium name="Lawrence Berkeley National Laboratory"/>
            <person name="Harder C.B."/>
            <person name="Miyauchi S."/>
            <person name="Viragh M."/>
            <person name="Kuo A."/>
            <person name="Thoen E."/>
            <person name="Andreopoulos B."/>
            <person name="Lu D."/>
            <person name="Skrede I."/>
            <person name="Drula E."/>
            <person name="Henrissat B."/>
            <person name="Morin E."/>
            <person name="Kohler A."/>
            <person name="Barry K."/>
            <person name="LaButti K."/>
            <person name="Morin E."/>
            <person name="Salamov A."/>
            <person name="Lipzen A."/>
            <person name="Mereny Z."/>
            <person name="Hegedus B."/>
            <person name="Baldrian P."/>
            <person name="Stursova M."/>
            <person name="Weitz H."/>
            <person name="Taylor A."/>
            <person name="Grigoriev I.V."/>
            <person name="Nagy L.G."/>
            <person name="Martin F."/>
            <person name="Kauserud H."/>
        </authorList>
    </citation>
    <scope>NUCLEOTIDE SEQUENCE</scope>
    <source>
        <strain evidence="1">CBHHK188m</strain>
    </source>
</reference>
<sequence>MGCRDKKKTMINLLEVFGVAVKHYLTGFTCTDPYYLVKFLPAYALPTGIPSNADLT</sequence>
<organism evidence="1 2">
    <name type="scientific">Mycena maculata</name>
    <dbReference type="NCBI Taxonomy" id="230809"/>
    <lineage>
        <taxon>Eukaryota</taxon>
        <taxon>Fungi</taxon>
        <taxon>Dikarya</taxon>
        <taxon>Basidiomycota</taxon>
        <taxon>Agaricomycotina</taxon>
        <taxon>Agaricomycetes</taxon>
        <taxon>Agaricomycetidae</taxon>
        <taxon>Agaricales</taxon>
        <taxon>Marasmiineae</taxon>
        <taxon>Mycenaceae</taxon>
        <taxon>Mycena</taxon>
    </lineage>
</organism>
<gene>
    <name evidence="1" type="ORF">DFH07DRAFT_751191</name>
</gene>
<comment type="caution">
    <text evidence="1">The sequence shown here is derived from an EMBL/GenBank/DDBJ whole genome shotgun (WGS) entry which is preliminary data.</text>
</comment>
<protein>
    <submittedName>
        <fullName evidence="1">Uncharacterized protein</fullName>
    </submittedName>
</protein>
<dbReference type="EMBL" id="JARJLG010000124">
    <property type="protein sequence ID" value="KAJ7741219.1"/>
    <property type="molecule type" value="Genomic_DNA"/>
</dbReference>
<feature type="non-terminal residue" evidence="1">
    <location>
        <position position="56"/>
    </location>
</feature>